<dbReference type="InterPro" id="IPR015943">
    <property type="entry name" value="WD40/YVTN_repeat-like_dom_sf"/>
</dbReference>
<reference evidence="6" key="1">
    <citation type="submission" date="2017-02" db="UniProtKB">
        <authorList>
            <consortium name="WormBaseParasite"/>
        </authorList>
    </citation>
    <scope>IDENTIFICATION</scope>
</reference>
<dbReference type="InterPro" id="IPR001680">
    <property type="entry name" value="WD40_rpt"/>
</dbReference>
<dbReference type="Gene3D" id="2.130.10.10">
    <property type="entry name" value="YVTN repeat-like/Quinoprotein amine dehydrogenase"/>
    <property type="match status" value="2"/>
</dbReference>
<name>A0A0R3Q3U7_9BILA</name>
<dbReference type="InterPro" id="IPR019775">
    <property type="entry name" value="WD40_repeat_CS"/>
</dbReference>
<gene>
    <name evidence="4" type="ORF">BTMF_LOCUS329</name>
</gene>
<dbReference type="WBParaSite" id="BTMF_0000096501-mRNA-1">
    <property type="protein sequence ID" value="BTMF_0000096501-mRNA-1"/>
    <property type="gene ID" value="BTMF_0000096501"/>
</dbReference>
<accession>A0A0R3Q3U7</accession>
<evidence type="ECO:0000313" key="5">
    <source>
        <dbReference type="Proteomes" id="UP000280834"/>
    </source>
</evidence>
<dbReference type="SMART" id="SM00320">
    <property type="entry name" value="WD40"/>
    <property type="match status" value="5"/>
</dbReference>
<dbReference type="InterPro" id="IPR036322">
    <property type="entry name" value="WD40_repeat_dom_sf"/>
</dbReference>
<dbReference type="SUPFAM" id="SSF50978">
    <property type="entry name" value="WD40 repeat-like"/>
    <property type="match status" value="1"/>
</dbReference>
<dbReference type="PANTHER" id="PTHR15574:SF40">
    <property type="entry name" value="WD AND TETRATRICOPEPTIDE REPEATS PROTEIN 1"/>
    <property type="match status" value="1"/>
</dbReference>
<evidence type="ECO:0000256" key="3">
    <source>
        <dbReference type="PROSITE-ProRule" id="PRU00221"/>
    </source>
</evidence>
<evidence type="ECO:0000313" key="4">
    <source>
        <dbReference type="EMBL" id="VDO07359.1"/>
    </source>
</evidence>
<dbReference type="EMBL" id="UZAG01000148">
    <property type="protein sequence ID" value="VDO07359.1"/>
    <property type="molecule type" value="Genomic_DNA"/>
</dbReference>
<evidence type="ECO:0000256" key="1">
    <source>
        <dbReference type="ARBA" id="ARBA00022574"/>
    </source>
</evidence>
<dbReference type="InterPro" id="IPR011990">
    <property type="entry name" value="TPR-like_helical_dom_sf"/>
</dbReference>
<organism evidence="6">
    <name type="scientific">Brugia timori</name>
    <dbReference type="NCBI Taxonomy" id="42155"/>
    <lineage>
        <taxon>Eukaryota</taxon>
        <taxon>Metazoa</taxon>
        <taxon>Ecdysozoa</taxon>
        <taxon>Nematoda</taxon>
        <taxon>Chromadorea</taxon>
        <taxon>Rhabditida</taxon>
        <taxon>Spirurina</taxon>
        <taxon>Spiruromorpha</taxon>
        <taxon>Filarioidea</taxon>
        <taxon>Onchocercidae</taxon>
        <taxon>Brugia</taxon>
    </lineage>
</organism>
<evidence type="ECO:0000256" key="2">
    <source>
        <dbReference type="ARBA" id="ARBA00022737"/>
    </source>
</evidence>
<dbReference type="InterPro" id="IPR045151">
    <property type="entry name" value="DCAF8"/>
</dbReference>
<dbReference type="GO" id="GO:0080008">
    <property type="term" value="C:Cul4-RING E3 ubiquitin ligase complex"/>
    <property type="evidence" value="ECO:0007669"/>
    <property type="project" value="TreeGrafter"/>
</dbReference>
<dbReference type="Proteomes" id="UP000280834">
    <property type="component" value="Unassembled WGS sequence"/>
</dbReference>
<dbReference type="PROSITE" id="PS00678">
    <property type="entry name" value="WD_REPEATS_1"/>
    <property type="match status" value="1"/>
</dbReference>
<dbReference type="PROSITE" id="PS50294">
    <property type="entry name" value="WD_REPEATS_REGION"/>
    <property type="match status" value="1"/>
</dbReference>
<proteinExistence type="predicted"/>
<keyword evidence="2" id="KW-0677">Repeat</keyword>
<dbReference type="GO" id="GO:0045717">
    <property type="term" value="P:negative regulation of fatty acid biosynthetic process"/>
    <property type="evidence" value="ECO:0007669"/>
    <property type="project" value="TreeGrafter"/>
</dbReference>
<dbReference type="PROSITE" id="PS50082">
    <property type="entry name" value="WD_REPEATS_2"/>
    <property type="match status" value="1"/>
</dbReference>
<dbReference type="GO" id="GO:0005737">
    <property type="term" value="C:cytoplasm"/>
    <property type="evidence" value="ECO:0007669"/>
    <property type="project" value="TreeGrafter"/>
</dbReference>
<feature type="repeat" description="WD" evidence="3">
    <location>
        <begin position="42"/>
        <end position="76"/>
    </location>
</feature>
<sequence>MIPQHLEENLLYRELHLRPINFQRNALGTRNFLDRLGHSKTLKGHEGCVNCLQWNASGSLLASGSDDMQIRLWNVEGKALDCIKSGHMNNIFSVQFLPSGSDDLLISAAGDGNVRMHSISRSDVPYVWWSGGRVKRLAITRADPYLFWSAAEDGFIKQYDVRTAKATSLIEFDQKECKSLAINENRPEMIAVALNEAPVPLYDRRNVSKPLFTVIPGIFYHDIFCHIPISDSSSRHPFRTLSVTHVGFNSLGNELIVNIGGEQIYIFNVLDRAHEPDALQSLNSFIDDPVRNLLSTGGFPGFDKTTTEVFRGERELAKIHFNNKEYTDAINIYSQTILDCEKLCGHDPPRGHPHSMDLCLLLANRGASYLRRLWDGDAYAALLDLIRALKIEPRNSKVHYRITRALIELKQYDMARKISKLFKERFPDEHSCDRLDAVLQTDPTGQKTWTSNGCSDYVQRLCGHCNTNTDIKEAVWFGGRDEYIAAGSDCGSLLIWERKSGALIKGFEADMNILNCVQPHPSILLLATSGIEHVIRFWEPLHEDFQRVRIFHCLKYDSREAGRELHRLTSLSAANQKRMHTGIFDMVVASIGLAVQGGDDDDVERGRRVGCNAS</sequence>
<dbReference type="PANTHER" id="PTHR15574">
    <property type="entry name" value="WD REPEAT DOMAIN-CONTAINING FAMILY"/>
    <property type="match status" value="1"/>
</dbReference>
<dbReference type="AlphaFoldDB" id="A0A0R3Q3U7"/>
<dbReference type="STRING" id="42155.A0A0R3Q3U7"/>
<protein>
    <submittedName>
        <fullName evidence="6">WD and tetratricopeptide repeats protein 1</fullName>
    </submittedName>
</protein>
<keyword evidence="5" id="KW-1185">Reference proteome</keyword>
<dbReference type="Pfam" id="PF00400">
    <property type="entry name" value="WD40"/>
    <property type="match status" value="2"/>
</dbReference>
<dbReference type="SUPFAM" id="SSF48452">
    <property type="entry name" value="TPR-like"/>
    <property type="match status" value="1"/>
</dbReference>
<reference evidence="4 5" key="2">
    <citation type="submission" date="2018-11" db="EMBL/GenBank/DDBJ databases">
        <authorList>
            <consortium name="Pathogen Informatics"/>
        </authorList>
    </citation>
    <scope>NUCLEOTIDE SEQUENCE [LARGE SCALE GENOMIC DNA]</scope>
</reference>
<dbReference type="Gene3D" id="1.25.40.10">
    <property type="entry name" value="Tetratricopeptide repeat domain"/>
    <property type="match status" value="1"/>
</dbReference>
<evidence type="ECO:0000313" key="6">
    <source>
        <dbReference type="WBParaSite" id="BTMF_0000096501-mRNA-1"/>
    </source>
</evidence>
<keyword evidence="1 3" id="KW-0853">WD repeat</keyword>